<comment type="caution">
    <text evidence="1">The sequence shown here is derived from an EMBL/GenBank/DDBJ whole genome shotgun (WGS) entry which is preliminary data.</text>
</comment>
<accession>A0A9X9F1Q2</accession>
<feature type="non-terminal residue" evidence="1">
    <location>
        <position position="78"/>
    </location>
</feature>
<name>A0A9X9F1Q2_BACCE</name>
<organism evidence="1 2">
    <name type="scientific">Bacillus cereus</name>
    <dbReference type="NCBI Taxonomy" id="1396"/>
    <lineage>
        <taxon>Bacteria</taxon>
        <taxon>Bacillati</taxon>
        <taxon>Bacillota</taxon>
        <taxon>Bacilli</taxon>
        <taxon>Bacillales</taxon>
        <taxon>Bacillaceae</taxon>
        <taxon>Bacillus</taxon>
        <taxon>Bacillus cereus group</taxon>
    </lineage>
</organism>
<sequence>YKSLMKKLGLQGITVLSPSLFIKKAKNRGSKYKYVFVDEAHRLKQYFGKQARDLKHLVTDDGYTNELELIETFAYHLT</sequence>
<evidence type="ECO:0000313" key="2">
    <source>
        <dbReference type="Proteomes" id="UP000308444"/>
    </source>
</evidence>
<proteinExistence type="predicted"/>
<dbReference type="Proteomes" id="UP000308444">
    <property type="component" value="Unassembled WGS sequence"/>
</dbReference>
<gene>
    <name evidence="1" type="ORF">FC695_38645</name>
</gene>
<reference evidence="1 2" key="1">
    <citation type="journal article" date="2019" name="Environ. Microbiol.">
        <title>An active ?-lactamase is a part of an orchestrated cell wall stress resistance network of Bacillus subtilis and related rhizosphere species.</title>
        <authorList>
            <person name="Bucher T."/>
            <person name="Keren-Paz A."/>
            <person name="Hausser J."/>
            <person name="Olender T."/>
            <person name="Cytryn E."/>
            <person name="Kolodkin-Gal I."/>
        </authorList>
    </citation>
    <scope>NUCLEOTIDE SEQUENCE [LARGE SCALE GENOMIC DNA]</scope>
    <source>
        <strain evidence="1 2">I32</strain>
    </source>
</reference>
<protein>
    <submittedName>
        <fullName evidence="1">Uncharacterized protein</fullName>
    </submittedName>
</protein>
<dbReference type="EMBL" id="SZOH01004203">
    <property type="protein sequence ID" value="TKI87736.1"/>
    <property type="molecule type" value="Genomic_DNA"/>
</dbReference>
<feature type="non-terminal residue" evidence="1">
    <location>
        <position position="1"/>
    </location>
</feature>
<dbReference type="AlphaFoldDB" id="A0A9X9F1Q2"/>
<evidence type="ECO:0000313" key="1">
    <source>
        <dbReference type="EMBL" id="TKI87736.1"/>
    </source>
</evidence>